<dbReference type="Proteomes" id="UP000663832">
    <property type="component" value="Unassembled WGS sequence"/>
</dbReference>
<reference evidence="2" key="1">
    <citation type="submission" date="2021-02" db="EMBL/GenBank/DDBJ databases">
        <authorList>
            <person name="Nowell W R."/>
        </authorList>
    </citation>
    <scope>NUCLEOTIDE SEQUENCE</scope>
</reference>
<organism evidence="2 3">
    <name type="scientific">Adineta steineri</name>
    <dbReference type="NCBI Taxonomy" id="433720"/>
    <lineage>
        <taxon>Eukaryota</taxon>
        <taxon>Metazoa</taxon>
        <taxon>Spiralia</taxon>
        <taxon>Gnathifera</taxon>
        <taxon>Rotifera</taxon>
        <taxon>Eurotatoria</taxon>
        <taxon>Bdelloidea</taxon>
        <taxon>Adinetida</taxon>
        <taxon>Adinetidae</taxon>
        <taxon>Adineta</taxon>
    </lineage>
</organism>
<keyword evidence="3" id="KW-1185">Reference proteome</keyword>
<name>A0A815YA56_9BILA</name>
<accession>A0A815YA56</accession>
<gene>
    <name evidence="1" type="ORF">BJG266_LOCUS28551</name>
    <name evidence="2" type="ORF">QVE165_LOCUS48480</name>
</gene>
<dbReference type="EMBL" id="CAJNOI010000297">
    <property type="protein sequence ID" value="CAF1231641.1"/>
    <property type="molecule type" value="Genomic_DNA"/>
</dbReference>
<evidence type="ECO:0000313" key="3">
    <source>
        <dbReference type="Proteomes" id="UP000663832"/>
    </source>
</evidence>
<evidence type="ECO:0000313" key="1">
    <source>
        <dbReference type="EMBL" id="CAF1231641.1"/>
    </source>
</evidence>
<comment type="caution">
    <text evidence="2">The sequence shown here is derived from an EMBL/GenBank/DDBJ whole genome shotgun (WGS) entry which is preliminary data.</text>
</comment>
<dbReference type="Proteomes" id="UP000663877">
    <property type="component" value="Unassembled WGS sequence"/>
</dbReference>
<proteinExistence type="predicted"/>
<dbReference type="AlphaFoldDB" id="A0A815YA56"/>
<evidence type="ECO:0000313" key="2">
    <source>
        <dbReference type="EMBL" id="CAF1567558.1"/>
    </source>
</evidence>
<dbReference type="EMBL" id="CAJNOM010000819">
    <property type="protein sequence ID" value="CAF1567558.1"/>
    <property type="molecule type" value="Genomic_DNA"/>
</dbReference>
<sequence>MARTNNPQIFLNRLNLGQVSDFVTDLLPPGCHFNLLNKDHFNSPSITMKQLTKMKNARGEQHPDDLFSKDGWSVELQKKHHKRPPTHHPSATLRVDGTAWSTSVQDRFNQFCVSKTINILKIQSHHIILRFILARSGRRLPLLAAKKHHEQGQFTFFLLIVTYTYISI</sequence>
<protein>
    <submittedName>
        <fullName evidence="2">Uncharacterized protein</fullName>
    </submittedName>
</protein>